<feature type="coiled-coil region" evidence="1">
    <location>
        <begin position="301"/>
        <end position="330"/>
    </location>
</feature>
<dbReference type="SUPFAM" id="SSF56300">
    <property type="entry name" value="Metallo-dependent phosphatases"/>
    <property type="match status" value="1"/>
</dbReference>
<organism evidence="3 4">
    <name type="scientific">Entamoeba histolytica</name>
    <dbReference type="NCBI Taxonomy" id="5759"/>
    <lineage>
        <taxon>Eukaryota</taxon>
        <taxon>Amoebozoa</taxon>
        <taxon>Evosea</taxon>
        <taxon>Archamoebae</taxon>
        <taxon>Mastigamoebida</taxon>
        <taxon>Entamoebidae</taxon>
        <taxon>Entamoeba</taxon>
    </lineage>
</organism>
<evidence type="ECO:0000313" key="4">
    <source>
        <dbReference type="Proteomes" id="UP000078387"/>
    </source>
</evidence>
<accession>A0A5K1UPM5</accession>
<evidence type="ECO:0000259" key="2">
    <source>
        <dbReference type="Pfam" id="PF00149"/>
    </source>
</evidence>
<feature type="domain" description="Calcineurin-like phosphoesterase" evidence="2">
    <location>
        <begin position="7"/>
        <end position="246"/>
    </location>
</feature>
<dbReference type="VEuPathDB" id="AmoebaDB:EHI7A_197940"/>
<dbReference type="OMA" id="EQVIYAH"/>
<dbReference type="InterPro" id="IPR029052">
    <property type="entry name" value="Metallo-depent_PP-like"/>
</dbReference>
<protein>
    <submittedName>
        <fullName evidence="3">Ser Thr protein phosphatase family protein</fullName>
    </submittedName>
</protein>
<dbReference type="InterPro" id="IPR051158">
    <property type="entry name" value="Metallophosphoesterase_sf"/>
</dbReference>
<dbReference type="Gene3D" id="3.60.21.10">
    <property type="match status" value="1"/>
</dbReference>
<dbReference type="InterPro" id="IPR004843">
    <property type="entry name" value="Calcineurin-like_PHP"/>
</dbReference>
<evidence type="ECO:0000256" key="1">
    <source>
        <dbReference type="SAM" id="Coils"/>
    </source>
</evidence>
<reference evidence="3 4" key="1">
    <citation type="submission" date="2016-05" db="EMBL/GenBank/DDBJ databases">
        <title>First whole genome sequencing of Entamoeba histolytica HM1:IMSS-clone-6.</title>
        <authorList>
            <person name="Mukherjee Avik.K."/>
            <person name="Izumyama S."/>
            <person name="Nakada-Tsukui K."/>
            <person name="Nozaki T."/>
        </authorList>
    </citation>
    <scope>NUCLEOTIDE SEQUENCE [LARGE SCALE GENOMIC DNA]</scope>
    <source>
        <strain evidence="3 4">HM1:IMSS clone 6</strain>
    </source>
</reference>
<dbReference type="Pfam" id="PF00149">
    <property type="entry name" value="Metallophos"/>
    <property type="match status" value="1"/>
</dbReference>
<name>A0A5K1UPM5_ENTHI</name>
<sequence length="335" mass="39478">MESTPRRIFAIGDIHLNFDLVTKAKEKYPGFDSNPSKKIDYLKITKDMTFWGDEWKNHTEVLQQFWDKNVNDKDIVIIAGDVSWTKNIKKEGDKDLLWIQQRPGIKIICKGNHDYWFKSRTSFVKELEEKYGMHFLTAENEYCDDDVIIGGTALCDFNFNVWPPINPQTFIPEPLIVPFDEGKQKEELAKLDVAIKRMTERCKRAERLKIIVLHHPPFNENGDDSEISKKICEFNPNFCIFGHIHTLPRLYHLEEYKTFDDIVNRFNGCHCCKGNTCFQLVSSDVRNHQLVLIREIENSKLLNQTSRAEKKRKRKERIKKEKELNKMKQIDKNIL</sequence>
<dbReference type="VEuPathDB" id="AmoebaDB:EHI5A_245080"/>
<dbReference type="VEuPathDB" id="AmoebaDB:EHI8A_236500"/>
<dbReference type="GO" id="GO:0016787">
    <property type="term" value="F:hydrolase activity"/>
    <property type="evidence" value="ECO:0007669"/>
    <property type="project" value="InterPro"/>
</dbReference>
<dbReference type="Proteomes" id="UP000078387">
    <property type="component" value="Unassembled WGS sequence"/>
</dbReference>
<dbReference type="EMBL" id="BDEQ01000001">
    <property type="protein sequence ID" value="GAT96604.1"/>
    <property type="molecule type" value="Genomic_DNA"/>
</dbReference>
<gene>
    <name evidence="3" type="ORF">CL6EHI_081340</name>
</gene>
<dbReference type="PANTHER" id="PTHR31302:SF22">
    <property type="entry name" value="PHOSPHOESTERASE"/>
    <property type="match status" value="1"/>
</dbReference>
<keyword evidence="1" id="KW-0175">Coiled coil</keyword>
<dbReference type="VEuPathDB" id="AmoebaDB:EHI_081340"/>
<dbReference type="AlphaFoldDB" id="A0A5K1UPM5"/>
<dbReference type="VEuPathDB" id="AmoebaDB:KM1_090510"/>
<dbReference type="CDD" id="cd07393">
    <property type="entry name" value="MPP_DR1119"/>
    <property type="match status" value="1"/>
</dbReference>
<evidence type="ECO:0000313" key="3">
    <source>
        <dbReference type="EMBL" id="GAT96604.1"/>
    </source>
</evidence>
<comment type="caution">
    <text evidence="3">The sequence shown here is derived from an EMBL/GenBank/DDBJ whole genome shotgun (WGS) entry which is preliminary data.</text>
</comment>
<dbReference type="PANTHER" id="PTHR31302">
    <property type="entry name" value="TRANSMEMBRANE PROTEIN WITH METALLOPHOSPHOESTERASE DOMAIN-RELATED"/>
    <property type="match status" value="1"/>
</dbReference>
<proteinExistence type="predicted"/>